<evidence type="ECO:0000313" key="2">
    <source>
        <dbReference type="Proteomes" id="UP000307378"/>
    </source>
</evidence>
<proteinExistence type="predicted"/>
<name>A0A4S8Q587_9HYPH</name>
<sequence>MSLRTRPIHCKFETLRLAGDHGRTGTPYNRSSPSVAVEQLSARFAGHAGRIARPAASFAESRL</sequence>
<protein>
    <submittedName>
        <fullName evidence="1">Uncharacterized protein</fullName>
    </submittedName>
</protein>
<dbReference type="Proteomes" id="UP000307378">
    <property type="component" value="Unassembled WGS sequence"/>
</dbReference>
<comment type="caution">
    <text evidence="1">The sequence shown here is derived from an EMBL/GenBank/DDBJ whole genome shotgun (WGS) entry which is preliminary data.</text>
</comment>
<evidence type="ECO:0000313" key="1">
    <source>
        <dbReference type="EMBL" id="THV38391.1"/>
    </source>
</evidence>
<organism evidence="1 2">
    <name type="scientific">Rhizobium rosettiformans W3</name>
    <dbReference type="NCBI Taxonomy" id="538378"/>
    <lineage>
        <taxon>Bacteria</taxon>
        <taxon>Pseudomonadati</taxon>
        <taxon>Pseudomonadota</taxon>
        <taxon>Alphaproteobacteria</taxon>
        <taxon>Hyphomicrobiales</taxon>
        <taxon>Rhizobiaceae</taxon>
        <taxon>Rhizobium/Agrobacterium group</taxon>
        <taxon>Rhizobium</taxon>
    </lineage>
</organism>
<dbReference type="AlphaFoldDB" id="A0A4S8Q587"/>
<gene>
    <name evidence="1" type="ORF">FAA86_04955</name>
</gene>
<accession>A0A4S8Q587</accession>
<dbReference type="EMBL" id="STGU01000002">
    <property type="protein sequence ID" value="THV38391.1"/>
    <property type="molecule type" value="Genomic_DNA"/>
</dbReference>
<reference evidence="1 2" key="1">
    <citation type="submission" date="2019-04" db="EMBL/GenBank/DDBJ databases">
        <title>genome sequence of strain W3.</title>
        <authorList>
            <person name="Gao J."/>
            <person name="Sun J."/>
        </authorList>
    </citation>
    <scope>NUCLEOTIDE SEQUENCE [LARGE SCALE GENOMIC DNA]</scope>
    <source>
        <strain evidence="1 2">W3</strain>
    </source>
</reference>
<dbReference type="RefSeq" id="WP_113461582.1">
    <property type="nucleotide sequence ID" value="NZ_STGU01000002.1"/>
</dbReference>